<comment type="similarity">
    <text evidence="2">Belongs to the UPF0283 family.</text>
</comment>
<dbReference type="PANTHER" id="PTHR39342:SF1">
    <property type="entry name" value="UPF0283 MEMBRANE PROTEIN YCJF"/>
    <property type="match status" value="1"/>
</dbReference>
<keyword evidence="10" id="KW-1185">Reference proteome</keyword>
<reference evidence="9 10" key="1">
    <citation type="submission" date="2016-10" db="EMBL/GenBank/DDBJ databases">
        <authorList>
            <person name="de Groot N.N."/>
        </authorList>
    </citation>
    <scope>NUCLEOTIDE SEQUENCE [LARGE SCALE GENOMIC DNA]</scope>
    <source>
        <strain evidence="9 10">EP1-55-1</strain>
    </source>
</reference>
<evidence type="ECO:0000256" key="8">
    <source>
        <dbReference type="SAM" id="Phobius"/>
    </source>
</evidence>
<dbReference type="InterPro" id="IPR006507">
    <property type="entry name" value="UPF0283"/>
</dbReference>
<evidence type="ECO:0000256" key="5">
    <source>
        <dbReference type="ARBA" id="ARBA00022692"/>
    </source>
</evidence>
<keyword evidence="3" id="KW-1003">Cell membrane</keyword>
<feature type="transmembrane region" description="Helical" evidence="8">
    <location>
        <begin position="103"/>
        <end position="123"/>
    </location>
</feature>
<organism evidence="9 10">
    <name type="scientific">Hydrogenimonas thermophila</name>
    <dbReference type="NCBI Taxonomy" id="223786"/>
    <lineage>
        <taxon>Bacteria</taxon>
        <taxon>Pseudomonadati</taxon>
        <taxon>Campylobacterota</taxon>
        <taxon>Epsilonproteobacteria</taxon>
        <taxon>Campylobacterales</taxon>
        <taxon>Hydrogenimonadaceae</taxon>
        <taxon>Hydrogenimonas</taxon>
    </lineage>
</organism>
<proteinExistence type="inferred from homology"/>
<feature type="transmembrane region" description="Helical" evidence="8">
    <location>
        <begin position="63"/>
        <end position="83"/>
    </location>
</feature>
<evidence type="ECO:0000256" key="6">
    <source>
        <dbReference type="ARBA" id="ARBA00022989"/>
    </source>
</evidence>
<comment type="subcellular location">
    <subcellularLocation>
        <location evidence="1">Cell inner membrane</location>
        <topology evidence="1">Multi-pass membrane protein</topology>
    </subcellularLocation>
</comment>
<dbReference type="OrthoDB" id="958025at2"/>
<protein>
    <submittedName>
        <fullName evidence="9">Putative membrane protein</fullName>
    </submittedName>
</protein>
<dbReference type="NCBIfam" id="TIGR01620">
    <property type="entry name" value="hyp_HI0043"/>
    <property type="match status" value="1"/>
</dbReference>
<keyword evidence="4" id="KW-0997">Cell inner membrane</keyword>
<dbReference type="RefSeq" id="WP_092909824.1">
    <property type="nucleotide sequence ID" value="NZ_FOXB01000001.1"/>
</dbReference>
<sequence>MTTKPFKKVVENDIAKSEKKESIKPFKKEVSDEFTFEESASYDFESIDKSEIKVSFIKKSIKFFSGLSGIFTALAFFIIIAIIADTIQTVNNIITSGTFAEYIYLGGLLFLLLVLFFNIFSFIKQLKQLKSSQRIKEEFKSQKSKPTEKIVTLANILFEHYKNSSDKDLLCKIDEVKNKINDSVVYEDIYNELDNSVLSVLDKKAKQKIHNASVQVALSTAISPVPLVDMVLIVWRSTMLTKDIAAIYGYKPGAFTTIFLLKQGAMNALFAGVTELATDLLSDVTSSSFISKISYSAGQGIANGILMARLGYGVMEACRPISSKDKRKSFFKTIVASIVESFNFSEQKDK</sequence>
<dbReference type="PANTHER" id="PTHR39342">
    <property type="entry name" value="UPF0283 MEMBRANE PROTEIN YCJF"/>
    <property type="match status" value="1"/>
</dbReference>
<gene>
    <name evidence="9" type="ORF">SAMN05216234_10187</name>
</gene>
<evidence type="ECO:0000313" key="9">
    <source>
        <dbReference type="EMBL" id="SFO88410.1"/>
    </source>
</evidence>
<evidence type="ECO:0000313" key="10">
    <source>
        <dbReference type="Proteomes" id="UP000199227"/>
    </source>
</evidence>
<evidence type="ECO:0000256" key="2">
    <source>
        <dbReference type="ARBA" id="ARBA00008255"/>
    </source>
</evidence>
<keyword evidence="6 8" id="KW-1133">Transmembrane helix</keyword>
<name>A0A1I5KTH2_9BACT</name>
<accession>A0A1I5KTH2</accession>
<dbReference type="GO" id="GO:0005886">
    <property type="term" value="C:plasma membrane"/>
    <property type="evidence" value="ECO:0007669"/>
    <property type="project" value="UniProtKB-SubCell"/>
</dbReference>
<keyword evidence="7 8" id="KW-0472">Membrane</keyword>
<keyword evidence="5 8" id="KW-0812">Transmembrane</keyword>
<evidence type="ECO:0000256" key="7">
    <source>
        <dbReference type="ARBA" id="ARBA00023136"/>
    </source>
</evidence>
<dbReference type="EMBL" id="FOXB01000001">
    <property type="protein sequence ID" value="SFO88410.1"/>
    <property type="molecule type" value="Genomic_DNA"/>
</dbReference>
<evidence type="ECO:0000256" key="1">
    <source>
        <dbReference type="ARBA" id="ARBA00004429"/>
    </source>
</evidence>
<dbReference type="AlphaFoldDB" id="A0A1I5KTH2"/>
<evidence type="ECO:0000256" key="3">
    <source>
        <dbReference type="ARBA" id="ARBA00022475"/>
    </source>
</evidence>
<evidence type="ECO:0000256" key="4">
    <source>
        <dbReference type="ARBA" id="ARBA00022519"/>
    </source>
</evidence>
<dbReference type="Proteomes" id="UP000199227">
    <property type="component" value="Unassembled WGS sequence"/>
</dbReference>
<dbReference type="InterPro" id="IPR021147">
    <property type="entry name" value="DUF697"/>
</dbReference>
<dbReference type="STRING" id="223786.SAMN05216234_10187"/>
<dbReference type="Pfam" id="PF05128">
    <property type="entry name" value="DUF697"/>
    <property type="match status" value="1"/>
</dbReference>